<dbReference type="SUPFAM" id="SSF57610">
    <property type="entry name" value="Thyroglobulin type-1 domain"/>
    <property type="match status" value="1"/>
</dbReference>
<feature type="domain" description="Thyroglobulin type-1" evidence="10">
    <location>
        <begin position="17"/>
        <end position="117"/>
    </location>
</feature>
<dbReference type="InterPro" id="IPR036857">
    <property type="entry name" value="Thyroglobulin_1_sf"/>
</dbReference>
<dbReference type="CDD" id="cd16234">
    <property type="entry name" value="EFh_SPARC_SMOC"/>
    <property type="match status" value="1"/>
</dbReference>
<dbReference type="GO" id="GO:0005509">
    <property type="term" value="F:calcium ion binding"/>
    <property type="evidence" value="ECO:0007669"/>
    <property type="project" value="InterPro"/>
</dbReference>
<keyword evidence="2" id="KW-0964">Secreted</keyword>
<dbReference type="Gene3D" id="4.10.800.10">
    <property type="entry name" value="Thyroglobulin type-1"/>
    <property type="match status" value="1"/>
</dbReference>
<comment type="caution">
    <text evidence="7">Lacks conserved residue(s) required for the propagation of feature annotation.</text>
</comment>
<evidence type="ECO:0000256" key="7">
    <source>
        <dbReference type="PROSITE-ProRule" id="PRU00500"/>
    </source>
</evidence>
<dbReference type="AlphaFoldDB" id="A0A8K0JTA8"/>
<dbReference type="InterPro" id="IPR019577">
    <property type="entry name" value="SPARC/Testican_Ca-bd-dom"/>
</dbReference>
<dbReference type="PROSITE" id="PS00018">
    <property type="entry name" value="EF_HAND_1"/>
    <property type="match status" value="1"/>
</dbReference>
<evidence type="ECO:0000256" key="4">
    <source>
        <dbReference type="ARBA" id="ARBA00022837"/>
    </source>
</evidence>
<dbReference type="InterPro" id="IPR000716">
    <property type="entry name" value="Thyroglobulin_1"/>
</dbReference>
<evidence type="ECO:0000256" key="5">
    <source>
        <dbReference type="ARBA" id="ARBA00023157"/>
    </source>
</evidence>
<dbReference type="Pfam" id="PF10591">
    <property type="entry name" value="SPARC_Ca_bdg"/>
    <property type="match status" value="1"/>
</dbReference>
<feature type="region of interest" description="Disordered" evidence="8">
    <location>
        <begin position="38"/>
        <end position="68"/>
    </location>
</feature>
<dbReference type="InterPro" id="IPR051950">
    <property type="entry name" value="Dev_reg/Prot_inhib"/>
</dbReference>
<dbReference type="GO" id="GO:0008201">
    <property type="term" value="F:heparin binding"/>
    <property type="evidence" value="ECO:0007669"/>
    <property type="project" value="TreeGrafter"/>
</dbReference>
<evidence type="ECO:0000259" key="9">
    <source>
        <dbReference type="PROSITE" id="PS50222"/>
    </source>
</evidence>
<dbReference type="InterPro" id="IPR002048">
    <property type="entry name" value="EF_hand_dom"/>
</dbReference>
<keyword evidence="4" id="KW-0106">Calcium</keyword>
<feature type="compositionally biased region" description="Basic residues" evidence="8">
    <location>
        <begin position="123"/>
        <end position="138"/>
    </location>
</feature>
<dbReference type="GO" id="GO:0005604">
    <property type="term" value="C:basement membrane"/>
    <property type="evidence" value="ECO:0007669"/>
    <property type="project" value="TreeGrafter"/>
</dbReference>
<feature type="region of interest" description="Disordered" evidence="8">
    <location>
        <begin position="109"/>
        <end position="138"/>
    </location>
</feature>
<evidence type="ECO:0000256" key="1">
    <source>
        <dbReference type="ARBA" id="ARBA00004613"/>
    </source>
</evidence>
<protein>
    <recommendedName>
        <fullName evidence="13">Thyroglobulin type-1 domain-containing protein</fullName>
    </recommendedName>
</protein>
<keyword evidence="12" id="KW-1185">Reference proteome</keyword>
<sequence>MKRPLETDEAGGAKKKENPCLSDLKYAREIQYRLRKQEMEKQQQLAAKGRLRAGKERRRQDSTQTPSTSGSLFLPVCLSDGNYAPVQCHKVTGYCWCVSPEGRPFPDTSVLHRRPNCGQGKSSTHRRNTRGRKQRKGCGRVDRTTFNTNLIKIFRIEYNRLPSKPTSLSYAGIGSSSEDNDGGAGLSEGDRRVLDWKFTSLDSDNDGRLSRAEYRDLRRLVRKAVRPRRCARTFLRYCDLDKDTMISAPEWGACVGLDFNCECHKIKMHYMSISGYIHNL</sequence>
<reference evidence="11" key="2">
    <citation type="submission" date="2017-10" db="EMBL/GenBank/DDBJ databases">
        <title>Ladona fulva Genome sequencing and assembly.</title>
        <authorList>
            <person name="Murali S."/>
            <person name="Richards S."/>
            <person name="Bandaranaike D."/>
            <person name="Bellair M."/>
            <person name="Blankenburg K."/>
            <person name="Chao H."/>
            <person name="Dinh H."/>
            <person name="Doddapaneni H."/>
            <person name="Dugan-Rocha S."/>
            <person name="Elkadiri S."/>
            <person name="Gnanaolivu R."/>
            <person name="Hernandez B."/>
            <person name="Skinner E."/>
            <person name="Javaid M."/>
            <person name="Lee S."/>
            <person name="Li M."/>
            <person name="Ming W."/>
            <person name="Munidasa M."/>
            <person name="Muniz J."/>
            <person name="Nguyen L."/>
            <person name="Hughes D."/>
            <person name="Osuji N."/>
            <person name="Pu L.-L."/>
            <person name="Puazo M."/>
            <person name="Qu C."/>
            <person name="Quiroz J."/>
            <person name="Raj R."/>
            <person name="Weissenberger G."/>
            <person name="Xin Y."/>
            <person name="Zou X."/>
            <person name="Han Y."/>
            <person name="Worley K."/>
            <person name="Muzny D."/>
            <person name="Gibbs R."/>
        </authorList>
    </citation>
    <scope>NUCLEOTIDE SEQUENCE</scope>
    <source>
        <strain evidence="11">Sampled in the wild</strain>
    </source>
</reference>
<accession>A0A8K0JTA8</accession>
<dbReference type="SMART" id="SM00211">
    <property type="entry name" value="TY"/>
    <property type="match status" value="1"/>
</dbReference>
<dbReference type="Pfam" id="PF00086">
    <property type="entry name" value="Thyroglobulin_1"/>
    <property type="match status" value="1"/>
</dbReference>
<feature type="disulfide bond" evidence="7">
    <location>
        <begin position="88"/>
        <end position="95"/>
    </location>
</feature>
<evidence type="ECO:0008006" key="13">
    <source>
        <dbReference type="Google" id="ProtNLM"/>
    </source>
</evidence>
<dbReference type="InterPro" id="IPR018247">
    <property type="entry name" value="EF_Hand_1_Ca_BS"/>
</dbReference>
<keyword evidence="3" id="KW-0677">Repeat</keyword>
<dbReference type="SUPFAM" id="SSF47473">
    <property type="entry name" value="EF-hand"/>
    <property type="match status" value="1"/>
</dbReference>
<dbReference type="GO" id="GO:0030198">
    <property type="term" value="P:extracellular matrix organization"/>
    <property type="evidence" value="ECO:0007669"/>
    <property type="project" value="TreeGrafter"/>
</dbReference>
<evidence type="ECO:0000256" key="2">
    <source>
        <dbReference type="ARBA" id="ARBA00022525"/>
    </source>
</evidence>
<dbReference type="InterPro" id="IPR011992">
    <property type="entry name" value="EF-hand-dom_pair"/>
</dbReference>
<dbReference type="EMBL" id="KZ308129">
    <property type="protein sequence ID" value="KAG8222317.1"/>
    <property type="molecule type" value="Genomic_DNA"/>
</dbReference>
<dbReference type="PROSITE" id="PS50222">
    <property type="entry name" value="EF_HAND_2"/>
    <property type="match status" value="1"/>
</dbReference>
<evidence type="ECO:0000256" key="6">
    <source>
        <dbReference type="ARBA" id="ARBA00023180"/>
    </source>
</evidence>
<dbReference type="Gene3D" id="1.10.238.10">
    <property type="entry name" value="EF-hand"/>
    <property type="match status" value="1"/>
</dbReference>
<comment type="caution">
    <text evidence="11">The sequence shown here is derived from an EMBL/GenBank/DDBJ whole genome shotgun (WGS) entry which is preliminary data.</text>
</comment>
<dbReference type="PROSITE" id="PS51162">
    <property type="entry name" value="THYROGLOBULIN_1_2"/>
    <property type="match status" value="1"/>
</dbReference>
<dbReference type="CDD" id="cd00191">
    <property type="entry name" value="TY"/>
    <property type="match status" value="1"/>
</dbReference>
<dbReference type="PANTHER" id="PTHR12352">
    <property type="entry name" value="SECRETED MODULAR CALCIUM-BINDING PROTEIN"/>
    <property type="match status" value="1"/>
</dbReference>
<proteinExistence type="predicted"/>
<evidence type="ECO:0000256" key="3">
    <source>
        <dbReference type="ARBA" id="ARBA00022737"/>
    </source>
</evidence>
<evidence type="ECO:0000313" key="11">
    <source>
        <dbReference type="EMBL" id="KAG8222317.1"/>
    </source>
</evidence>
<dbReference type="PROSITE" id="PS00484">
    <property type="entry name" value="THYROGLOBULIN_1_1"/>
    <property type="match status" value="1"/>
</dbReference>
<gene>
    <name evidence="11" type="ORF">J437_LFUL001859</name>
</gene>
<dbReference type="PANTHER" id="PTHR12352:SF30">
    <property type="entry name" value="FI05255P"/>
    <property type="match status" value="1"/>
</dbReference>
<evidence type="ECO:0000259" key="10">
    <source>
        <dbReference type="PROSITE" id="PS51162"/>
    </source>
</evidence>
<dbReference type="GO" id="GO:0005615">
    <property type="term" value="C:extracellular space"/>
    <property type="evidence" value="ECO:0007669"/>
    <property type="project" value="TreeGrafter"/>
</dbReference>
<keyword evidence="5 7" id="KW-1015">Disulfide bond</keyword>
<name>A0A8K0JTA8_LADFU</name>
<reference evidence="11" key="1">
    <citation type="submission" date="2013-04" db="EMBL/GenBank/DDBJ databases">
        <authorList>
            <person name="Qu J."/>
            <person name="Murali S.C."/>
            <person name="Bandaranaike D."/>
            <person name="Bellair M."/>
            <person name="Blankenburg K."/>
            <person name="Chao H."/>
            <person name="Dinh H."/>
            <person name="Doddapaneni H."/>
            <person name="Downs B."/>
            <person name="Dugan-Rocha S."/>
            <person name="Elkadiri S."/>
            <person name="Gnanaolivu R.D."/>
            <person name="Hernandez B."/>
            <person name="Javaid M."/>
            <person name="Jayaseelan J.C."/>
            <person name="Lee S."/>
            <person name="Li M."/>
            <person name="Ming W."/>
            <person name="Munidasa M."/>
            <person name="Muniz J."/>
            <person name="Nguyen L."/>
            <person name="Ongeri F."/>
            <person name="Osuji N."/>
            <person name="Pu L.-L."/>
            <person name="Puazo M."/>
            <person name="Qu C."/>
            <person name="Quiroz J."/>
            <person name="Raj R."/>
            <person name="Weissenberger G."/>
            <person name="Xin Y."/>
            <person name="Zou X."/>
            <person name="Han Y."/>
            <person name="Richards S."/>
            <person name="Worley K."/>
            <person name="Muzny D."/>
            <person name="Gibbs R."/>
        </authorList>
    </citation>
    <scope>NUCLEOTIDE SEQUENCE</scope>
    <source>
        <strain evidence="11">Sampled in the wild</strain>
    </source>
</reference>
<dbReference type="GO" id="GO:0050840">
    <property type="term" value="F:extracellular matrix binding"/>
    <property type="evidence" value="ECO:0007669"/>
    <property type="project" value="TreeGrafter"/>
</dbReference>
<feature type="domain" description="EF-hand" evidence="9">
    <location>
        <begin position="189"/>
        <end position="224"/>
    </location>
</feature>
<evidence type="ECO:0000313" key="12">
    <source>
        <dbReference type="Proteomes" id="UP000792457"/>
    </source>
</evidence>
<feature type="disulfide bond" evidence="7">
    <location>
        <begin position="97"/>
        <end position="117"/>
    </location>
</feature>
<dbReference type="OrthoDB" id="5986054at2759"/>
<dbReference type="Proteomes" id="UP000792457">
    <property type="component" value="Unassembled WGS sequence"/>
</dbReference>
<organism evidence="11 12">
    <name type="scientific">Ladona fulva</name>
    <name type="common">Scarce chaser dragonfly</name>
    <name type="synonym">Libellula fulva</name>
    <dbReference type="NCBI Taxonomy" id="123851"/>
    <lineage>
        <taxon>Eukaryota</taxon>
        <taxon>Metazoa</taxon>
        <taxon>Ecdysozoa</taxon>
        <taxon>Arthropoda</taxon>
        <taxon>Hexapoda</taxon>
        <taxon>Insecta</taxon>
        <taxon>Pterygota</taxon>
        <taxon>Palaeoptera</taxon>
        <taxon>Odonata</taxon>
        <taxon>Epiprocta</taxon>
        <taxon>Anisoptera</taxon>
        <taxon>Libelluloidea</taxon>
        <taxon>Libellulidae</taxon>
        <taxon>Ladona</taxon>
    </lineage>
</organism>
<comment type="subcellular location">
    <subcellularLocation>
        <location evidence="1">Secreted</location>
    </subcellularLocation>
</comment>
<keyword evidence="6" id="KW-0325">Glycoprotein</keyword>
<evidence type="ECO:0000256" key="8">
    <source>
        <dbReference type="SAM" id="MobiDB-lite"/>
    </source>
</evidence>